<gene>
    <name evidence="2" type="ORF">MEDL_66847</name>
</gene>
<dbReference type="Pfam" id="PF16026">
    <property type="entry name" value="MIEAP"/>
    <property type="match status" value="1"/>
</dbReference>
<evidence type="ECO:0000259" key="1">
    <source>
        <dbReference type="Pfam" id="PF16026"/>
    </source>
</evidence>
<protein>
    <recommendedName>
        <fullName evidence="1">Mitochondria-eating protein C-terminal domain-containing protein</fullName>
    </recommendedName>
</protein>
<feature type="domain" description="Mitochondria-eating protein C-terminal" evidence="1">
    <location>
        <begin position="117"/>
        <end position="308"/>
    </location>
</feature>
<comment type="caution">
    <text evidence="2">The sequence shown here is derived from an EMBL/GenBank/DDBJ whole genome shotgun (WGS) entry which is preliminary data.</text>
</comment>
<dbReference type="AlphaFoldDB" id="A0A8S3VKP9"/>
<evidence type="ECO:0000313" key="2">
    <source>
        <dbReference type="EMBL" id="CAG2255435.1"/>
    </source>
</evidence>
<sequence length="311" mass="34265">MSIVGTSHIEPELLSTPSGLDDLLSEKAAAKASIDTTDETGDDSLSEKAAAKANMDTTYVTADNVLSEKAAAKASIDTTDETADNSLSEKAAAKASIDTTDVTGNNSNLSFLPDPIRPSKIAIKLQDLYESEYTDSLAAIVENEFDDAKSKEILLQILHEAYDECRKQAHAQINTITQAFHPTVGIDDVKTSLPSDVVKPLIEYRRKNASQYLPGLINSFVETLPNKMNIANVQLSVCTSFIEKSMECCWLMCVTEPPMFLKFEWNKSELINLDQLEIEGDDGRYVDCMRWPPLYLRENGPLMDKGVVKAK</sequence>
<dbReference type="Proteomes" id="UP000683360">
    <property type="component" value="Unassembled WGS sequence"/>
</dbReference>
<evidence type="ECO:0000313" key="3">
    <source>
        <dbReference type="Proteomes" id="UP000683360"/>
    </source>
</evidence>
<organism evidence="2 3">
    <name type="scientific">Mytilus edulis</name>
    <name type="common">Blue mussel</name>
    <dbReference type="NCBI Taxonomy" id="6550"/>
    <lineage>
        <taxon>Eukaryota</taxon>
        <taxon>Metazoa</taxon>
        <taxon>Spiralia</taxon>
        <taxon>Lophotrochozoa</taxon>
        <taxon>Mollusca</taxon>
        <taxon>Bivalvia</taxon>
        <taxon>Autobranchia</taxon>
        <taxon>Pteriomorphia</taxon>
        <taxon>Mytilida</taxon>
        <taxon>Mytiloidea</taxon>
        <taxon>Mytilidae</taxon>
        <taxon>Mytilinae</taxon>
        <taxon>Mytilus</taxon>
    </lineage>
</organism>
<reference evidence="2" key="1">
    <citation type="submission" date="2021-03" db="EMBL/GenBank/DDBJ databases">
        <authorList>
            <person name="Bekaert M."/>
        </authorList>
    </citation>
    <scope>NUCLEOTIDE SEQUENCE</scope>
</reference>
<dbReference type="EMBL" id="CAJPWZ010003271">
    <property type="protein sequence ID" value="CAG2255435.1"/>
    <property type="molecule type" value="Genomic_DNA"/>
</dbReference>
<name>A0A8S3VKP9_MYTED</name>
<proteinExistence type="predicted"/>
<accession>A0A8S3VKP9</accession>
<keyword evidence="3" id="KW-1185">Reference proteome</keyword>
<dbReference type="InterPro" id="IPR031981">
    <property type="entry name" value="MIEAP_C"/>
</dbReference>